<evidence type="ECO:0000313" key="3">
    <source>
        <dbReference type="WBParaSite" id="Hba_19978"/>
    </source>
</evidence>
<feature type="transmembrane region" description="Helical" evidence="1">
    <location>
        <begin position="41"/>
        <end position="62"/>
    </location>
</feature>
<dbReference type="WBParaSite" id="Hba_19978">
    <property type="protein sequence ID" value="Hba_19978"/>
    <property type="gene ID" value="Hba_19978"/>
</dbReference>
<proteinExistence type="predicted"/>
<name>A0A1I7XR21_HETBA</name>
<sequence length="161" mass="17940">MKERAARCCGIFHAVMAFTYIFSSSPHNALSATVYAMAVMMAWVAIILLLIGIFCQIPILLVPHMLMQVLFVLTLLAMSSFALYALLVGTSLQLRMTLVDMQVETTPTVFVAPSFKTTLISGFLTGLLILIAIGYFIIAMMNVNREIEGESDDRDERYKIF</sequence>
<keyword evidence="2" id="KW-1185">Reference proteome</keyword>
<keyword evidence="1" id="KW-0472">Membrane</keyword>
<evidence type="ECO:0000313" key="2">
    <source>
        <dbReference type="Proteomes" id="UP000095283"/>
    </source>
</evidence>
<dbReference type="AlphaFoldDB" id="A0A1I7XR21"/>
<feature type="transmembrane region" description="Helical" evidence="1">
    <location>
        <begin position="119"/>
        <end position="138"/>
    </location>
</feature>
<reference evidence="3" key="1">
    <citation type="submission" date="2016-11" db="UniProtKB">
        <authorList>
            <consortium name="WormBaseParasite"/>
        </authorList>
    </citation>
    <scope>IDENTIFICATION</scope>
</reference>
<protein>
    <submittedName>
        <fullName evidence="3">MARVEL domain-containing protein</fullName>
    </submittedName>
</protein>
<feature type="transmembrane region" description="Helical" evidence="1">
    <location>
        <begin position="69"/>
        <end position="87"/>
    </location>
</feature>
<keyword evidence="1" id="KW-0812">Transmembrane</keyword>
<evidence type="ECO:0000256" key="1">
    <source>
        <dbReference type="SAM" id="Phobius"/>
    </source>
</evidence>
<accession>A0A1I7XR21</accession>
<organism evidence="2 3">
    <name type="scientific">Heterorhabditis bacteriophora</name>
    <name type="common">Entomopathogenic nematode worm</name>
    <dbReference type="NCBI Taxonomy" id="37862"/>
    <lineage>
        <taxon>Eukaryota</taxon>
        <taxon>Metazoa</taxon>
        <taxon>Ecdysozoa</taxon>
        <taxon>Nematoda</taxon>
        <taxon>Chromadorea</taxon>
        <taxon>Rhabditida</taxon>
        <taxon>Rhabditina</taxon>
        <taxon>Rhabditomorpha</taxon>
        <taxon>Strongyloidea</taxon>
        <taxon>Heterorhabditidae</taxon>
        <taxon>Heterorhabditis</taxon>
    </lineage>
</organism>
<keyword evidence="1" id="KW-1133">Transmembrane helix</keyword>
<dbReference type="Proteomes" id="UP000095283">
    <property type="component" value="Unplaced"/>
</dbReference>